<reference evidence="1" key="1">
    <citation type="journal article" date="2014" name="Int. J. Syst. Evol. Microbiol.">
        <title>Complete genome sequence of Corynebacterium casei LMG S-19264T (=DSM 44701T), isolated from a smear-ripened cheese.</title>
        <authorList>
            <consortium name="US DOE Joint Genome Institute (JGI-PGF)"/>
            <person name="Walter F."/>
            <person name="Albersmeier A."/>
            <person name="Kalinowski J."/>
            <person name="Ruckert C."/>
        </authorList>
    </citation>
    <scope>NUCLEOTIDE SEQUENCE</scope>
    <source>
        <strain evidence="1">CGMCC 1.15367</strain>
    </source>
</reference>
<reference evidence="1" key="2">
    <citation type="submission" date="2020-09" db="EMBL/GenBank/DDBJ databases">
        <authorList>
            <person name="Sun Q."/>
            <person name="Zhou Y."/>
        </authorList>
    </citation>
    <scope>NUCLEOTIDE SEQUENCE</scope>
    <source>
        <strain evidence="1">CGMCC 1.15367</strain>
    </source>
</reference>
<accession>A0A917E4B2</accession>
<organism evidence="1 2">
    <name type="scientific">Aureimonas endophytica</name>
    <dbReference type="NCBI Taxonomy" id="2027858"/>
    <lineage>
        <taxon>Bacteria</taxon>
        <taxon>Pseudomonadati</taxon>
        <taxon>Pseudomonadota</taxon>
        <taxon>Alphaproteobacteria</taxon>
        <taxon>Hyphomicrobiales</taxon>
        <taxon>Aurantimonadaceae</taxon>
        <taxon>Aureimonas</taxon>
    </lineage>
</organism>
<dbReference type="AlphaFoldDB" id="A0A917E4B2"/>
<proteinExistence type="predicted"/>
<gene>
    <name evidence="1" type="ORF">GCM10011390_20900</name>
</gene>
<dbReference type="Gene3D" id="3.90.930.1">
    <property type="match status" value="1"/>
</dbReference>
<dbReference type="EMBL" id="BMIQ01000003">
    <property type="protein sequence ID" value="GGE01876.1"/>
    <property type="molecule type" value="Genomic_DNA"/>
</dbReference>
<evidence type="ECO:0000313" key="1">
    <source>
        <dbReference type="EMBL" id="GGE01876.1"/>
    </source>
</evidence>
<sequence>MNAEDRLTGGSEHDVLSLTGSGSFDLSKLAAFSGFEEVRLTNATSSSASLVLRDGVDLKVVLGNGSASSYSYPSTGSISVSLGTGHTDLQGGNESDYIYVRAPSSLKSGDQIDGGDGINYLRLQGESKVVSGGYDPTTGTWAEQVYGNVEYDLTNVSIKNIYYLYVETFTYGSAMTTIKVDSASLSGIRNIYGPDYRSSALVTDAATLDLGGVSVTGTLIESFNTSGTVFTTSNIQTAMQIVGGTGQDKVVVIGATLTEAQRDQIFSGSVETIQDSSGTYANNLTFKAPALSAPILSGTGNGSPTLPGTAPVGSFVSLYDGSTLIETVQADIRGRCLFNLSLLPAGDHQLTAVAATSDQERASPPSSPLSVFSGTGAEIVAKLADFAARSVLPALLITEGSDLPFATKAALDAARASYGAVLGKIAGTYTLSVVTTDASGETSTVYGPDGILQKVVFEGTDGSLKTDRYAPDGTKLSQTYIHDGVREEHNYVVTGKPYARQDAVYDAKDKLISMERTYADGKPALNQVVRPDGSQAVTQWTSDGTKTSLAFDTAGRLTTIETETAQGVRTLSETRAADGSKEVHHFSGVTGKEISSLIVHADKSQVKTQYVANKPYADQTLVFDAKGKLVSVERHYGDGTLNLSTQYKADGTAEVHGYDTAGRETVRIVGNLSGERDTFEYSYAGTSKTPATTTQTHYGTGNVKLWSDQTAADGSHSQVAKAAGAVLVSHAGVADTFTGFKGGADTFVFGQGFGKDVVKGFEAGSGMGHDVLTLDDRLASSFAELQSHMTKLGGDTLIAFGADTIVLKGVAPTALTADNVHFVHHDLLLA</sequence>
<comment type="caution">
    <text evidence="1">The sequence shown here is derived from an EMBL/GenBank/DDBJ whole genome shotgun (WGS) entry which is preliminary data.</text>
</comment>
<dbReference type="Proteomes" id="UP000644699">
    <property type="component" value="Unassembled WGS sequence"/>
</dbReference>
<keyword evidence="2" id="KW-1185">Reference proteome</keyword>
<evidence type="ECO:0000313" key="2">
    <source>
        <dbReference type="Proteomes" id="UP000644699"/>
    </source>
</evidence>
<evidence type="ECO:0008006" key="3">
    <source>
        <dbReference type="Google" id="ProtNLM"/>
    </source>
</evidence>
<protein>
    <recommendedName>
        <fullName evidence="3">YD repeat-containing protein</fullName>
    </recommendedName>
</protein>
<name>A0A917E4B2_9HYPH</name>